<reference evidence="5 6" key="1">
    <citation type="submission" date="2019-07" db="EMBL/GenBank/DDBJ databases">
        <title>Draft genome assembly of a fouling barnacle, Amphibalanus amphitrite (Darwin, 1854): The first reference genome for Thecostraca.</title>
        <authorList>
            <person name="Kim W."/>
        </authorList>
    </citation>
    <scope>NUCLEOTIDE SEQUENCE [LARGE SCALE GENOMIC DNA]</scope>
    <source>
        <strain evidence="5">SNU_AA5</strain>
        <tissue evidence="5">Soma without cirri and trophi</tissue>
    </source>
</reference>
<feature type="domain" description="HAP1 N-terminal" evidence="4">
    <location>
        <begin position="20"/>
        <end position="73"/>
    </location>
</feature>
<evidence type="ECO:0000259" key="4">
    <source>
        <dbReference type="Pfam" id="PF04849"/>
    </source>
</evidence>
<gene>
    <name evidence="5" type="primary">TRAK1</name>
    <name evidence="5" type="ORF">FJT64_017347</name>
</gene>
<keyword evidence="2" id="KW-0175">Coiled coil</keyword>
<evidence type="ECO:0000313" key="6">
    <source>
        <dbReference type="Proteomes" id="UP000440578"/>
    </source>
</evidence>
<dbReference type="AlphaFoldDB" id="A0A6A4XC01"/>
<dbReference type="InterPro" id="IPR006933">
    <property type="entry name" value="HAP1_N"/>
</dbReference>
<comment type="caution">
    <text evidence="5">The sequence shown here is derived from an EMBL/GenBank/DDBJ whole genome shotgun (WGS) entry which is preliminary data.</text>
</comment>
<keyword evidence="6" id="KW-1185">Reference proteome</keyword>
<protein>
    <submittedName>
        <fullName evidence="5">Trafficking kinesin-binding protein 1</fullName>
    </submittedName>
</protein>
<sequence>MPELCNTENIPEVEIVSLVEEQIPRYRLRADTLTEFKGYENEDWFIPFPVLREEEKTAPLTPEQVEATLAYFAVRFRWGYLTSA</sequence>
<evidence type="ECO:0000256" key="2">
    <source>
        <dbReference type="ARBA" id="ARBA00023054"/>
    </source>
</evidence>
<dbReference type="OrthoDB" id="10067624at2759"/>
<dbReference type="EMBL" id="VIIS01000209">
    <property type="protein sequence ID" value="KAF0311872.1"/>
    <property type="molecule type" value="Genomic_DNA"/>
</dbReference>
<dbReference type="Proteomes" id="UP000440578">
    <property type="component" value="Unassembled WGS sequence"/>
</dbReference>
<dbReference type="GO" id="GO:0047496">
    <property type="term" value="P:vesicle transport along microtubule"/>
    <property type="evidence" value="ECO:0007669"/>
    <property type="project" value="TreeGrafter"/>
</dbReference>
<evidence type="ECO:0000313" key="5">
    <source>
        <dbReference type="EMBL" id="KAF0311872.1"/>
    </source>
</evidence>
<comment type="subcellular location">
    <subcellularLocation>
        <location evidence="1">Mitochondrion</location>
    </subcellularLocation>
</comment>
<dbReference type="GO" id="GO:0031410">
    <property type="term" value="C:cytoplasmic vesicle"/>
    <property type="evidence" value="ECO:0007669"/>
    <property type="project" value="TreeGrafter"/>
</dbReference>
<evidence type="ECO:0000256" key="1">
    <source>
        <dbReference type="ARBA" id="ARBA00004173"/>
    </source>
</evidence>
<proteinExistence type="predicted"/>
<dbReference type="GO" id="GO:0017022">
    <property type="term" value="F:myosin binding"/>
    <property type="evidence" value="ECO:0007669"/>
    <property type="project" value="TreeGrafter"/>
</dbReference>
<accession>A0A6A4XC01</accession>
<dbReference type="PANTHER" id="PTHR15751:SF12">
    <property type="entry name" value="TRAFFICKING KINESIN-BINDING PROTEIN MILT"/>
    <property type="match status" value="1"/>
</dbReference>
<dbReference type="GO" id="GO:0005739">
    <property type="term" value="C:mitochondrion"/>
    <property type="evidence" value="ECO:0007669"/>
    <property type="project" value="UniProtKB-SubCell"/>
</dbReference>
<dbReference type="GO" id="GO:0006605">
    <property type="term" value="P:protein targeting"/>
    <property type="evidence" value="ECO:0007669"/>
    <property type="project" value="TreeGrafter"/>
</dbReference>
<dbReference type="Pfam" id="PF04849">
    <property type="entry name" value="HAP1_N"/>
    <property type="match status" value="1"/>
</dbReference>
<dbReference type="GO" id="GO:0048311">
    <property type="term" value="P:mitochondrion distribution"/>
    <property type="evidence" value="ECO:0007669"/>
    <property type="project" value="TreeGrafter"/>
</dbReference>
<evidence type="ECO:0000256" key="3">
    <source>
        <dbReference type="ARBA" id="ARBA00023128"/>
    </source>
</evidence>
<dbReference type="InterPro" id="IPR051946">
    <property type="entry name" value="Intracell_Traff-Reg"/>
</dbReference>
<name>A0A6A4XC01_AMPAM</name>
<keyword evidence="3" id="KW-0496">Mitochondrion</keyword>
<organism evidence="5 6">
    <name type="scientific">Amphibalanus amphitrite</name>
    <name type="common">Striped barnacle</name>
    <name type="synonym">Balanus amphitrite</name>
    <dbReference type="NCBI Taxonomy" id="1232801"/>
    <lineage>
        <taxon>Eukaryota</taxon>
        <taxon>Metazoa</taxon>
        <taxon>Ecdysozoa</taxon>
        <taxon>Arthropoda</taxon>
        <taxon>Crustacea</taxon>
        <taxon>Multicrustacea</taxon>
        <taxon>Cirripedia</taxon>
        <taxon>Thoracica</taxon>
        <taxon>Thoracicalcarea</taxon>
        <taxon>Balanomorpha</taxon>
        <taxon>Balanoidea</taxon>
        <taxon>Balanidae</taxon>
        <taxon>Amphibalaninae</taxon>
        <taxon>Amphibalanus</taxon>
    </lineage>
</organism>
<dbReference type="PANTHER" id="PTHR15751">
    <property type="entry name" value="TRAFFICKING KINESIN-BINDING PROTEIN"/>
    <property type="match status" value="1"/>
</dbReference>